<evidence type="ECO:0000259" key="14">
    <source>
        <dbReference type="Pfam" id="PF00432"/>
    </source>
</evidence>
<evidence type="ECO:0000256" key="3">
    <source>
        <dbReference type="ARBA" id="ARBA00012656"/>
    </source>
</evidence>
<evidence type="ECO:0000256" key="7">
    <source>
        <dbReference type="ARBA" id="ARBA00022723"/>
    </source>
</evidence>
<dbReference type="CDD" id="cd02894">
    <property type="entry name" value="GGTase-II"/>
    <property type="match status" value="1"/>
</dbReference>
<keyword evidence="9 13" id="KW-0862">Zinc</keyword>
<evidence type="ECO:0000256" key="1">
    <source>
        <dbReference type="ARBA" id="ARBA00002902"/>
    </source>
</evidence>
<comment type="cofactor">
    <cofactor evidence="13">
        <name>Zn(2+)</name>
        <dbReference type="ChEBI" id="CHEBI:29105"/>
    </cofactor>
    <text evidence="13">Binds 1 zinc ion per subunit.</text>
</comment>
<dbReference type="SUPFAM" id="SSF48239">
    <property type="entry name" value="Terpenoid cyclases/Protein prenyltransferases"/>
    <property type="match status" value="1"/>
</dbReference>
<keyword evidence="8" id="KW-0677">Repeat</keyword>
<dbReference type="EC" id="2.5.1.60" evidence="3 13"/>
<dbReference type="GeneID" id="136814582"/>
<dbReference type="PANTHER" id="PTHR11774:SF11">
    <property type="entry name" value="GERANYLGERANYL TRANSFERASE TYPE-2 SUBUNIT BETA"/>
    <property type="match status" value="1"/>
</dbReference>
<dbReference type="FunFam" id="1.50.10.20:FF:000004">
    <property type="entry name" value="Geranylgeranyl transferase type-2 subunit beta"/>
    <property type="match status" value="1"/>
</dbReference>
<dbReference type="Gene3D" id="1.50.10.20">
    <property type="match status" value="1"/>
</dbReference>
<evidence type="ECO:0000256" key="6">
    <source>
        <dbReference type="ARBA" id="ARBA00022679"/>
    </source>
</evidence>
<comment type="subunit">
    <text evidence="11">Heterotrimer composed of RABGGTA, RABGGTB and CHM; within this trimer, RABGGTA and RABGGTB form the catalytic component B, while CHM (component A) mediates peptide substrate binding. The Rab GGTase dimer (RGGT) interacts with CHM (component A) prior to Rab protein binding; the association is stabilized by geranylgeranyl pyrophosphate (GGpp). The CHM:RGGT:Rab complex is destabilized by GGpp. Interaction of RABGGTB with prenylated PTP4A2 precludes its association with RABGGTA and inhibits enzyme activity. Interacts with CHODL. Interacts with non-phosphorylated form of RAB8A; phosphorylation of RAB8A at 'Thr-72' disrupts this interaction.</text>
</comment>
<dbReference type="InterPro" id="IPR045089">
    <property type="entry name" value="PGGT1B-like"/>
</dbReference>
<dbReference type="RefSeq" id="XP_066927190.1">
    <property type="nucleotide sequence ID" value="XM_067071089.1"/>
</dbReference>
<proteinExistence type="inferred from homology"/>
<keyword evidence="4" id="KW-0597">Phosphoprotein</keyword>
<dbReference type="Pfam" id="PF00432">
    <property type="entry name" value="Prenyltrans"/>
    <property type="match status" value="1"/>
</dbReference>
<evidence type="ECO:0000256" key="10">
    <source>
        <dbReference type="ARBA" id="ARBA00047658"/>
    </source>
</evidence>
<evidence type="ECO:0000256" key="5">
    <source>
        <dbReference type="ARBA" id="ARBA00022602"/>
    </source>
</evidence>
<comment type="catalytic activity">
    <reaction evidence="10 13">
        <text>geranylgeranyl diphosphate + L-cysteinyl-[protein] = S-geranylgeranyl-L-cysteinyl-[protein] + diphosphate</text>
        <dbReference type="Rhea" id="RHEA:21240"/>
        <dbReference type="Rhea" id="RHEA-COMP:10131"/>
        <dbReference type="Rhea" id="RHEA-COMP:11537"/>
        <dbReference type="ChEBI" id="CHEBI:29950"/>
        <dbReference type="ChEBI" id="CHEBI:33019"/>
        <dbReference type="ChEBI" id="CHEBI:57533"/>
        <dbReference type="ChEBI" id="CHEBI:86021"/>
        <dbReference type="EC" id="2.5.1.60"/>
    </reaction>
</comment>
<organism evidence="15 16">
    <name type="scientific">Clytia hemisphaerica</name>
    <dbReference type="NCBI Taxonomy" id="252671"/>
    <lineage>
        <taxon>Eukaryota</taxon>
        <taxon>Metazoa</taxon>
        <taxon>Cnidaria</taxon>
        <taxon>Hydrozoa</taxon>
        <taxon>Hydroidolina</taxon>
        <taxon>Leptothecata</taxon>
        <taxon>Obeliida</taxon>
        <taxon>Clytiidae</taxon>
        <taxon>Clytia</taxon>
    </lineage>
</organism>
<feature type="domain" description="Prenyltransferase alpha-alpha toroid" evidence="14">
    <location>
        <begin position="18"/>
        <end position="317"/>
    </location>
</feature>
<reference evidence="15" key="1">
    <citation type="submission" date="2021-01" db="UniProtKB">
        <authorList>
            <consortium name="EnsemblMetazoa"/>
        </authorList>
    </citation>
    <scope>IDENTIFICATION</scope>
</reference>
<evidence type="ECO:0000256" key="9">
    <source>
        <dbReference type="ARBA" id="ARBA00022833"/>
    </source>
</evidence>
<dbReference type="OrthoDB" id="5428259at2759"/>
<evidence type="ECO:0000313" key="16">
    <source>
        <dbReference type="Proteomes" id="UP000594262"/>
    </source>
</evidence>
<comment type="similarity">
    <text evidence="2 13">Belongs to the protein prenyltransferase subunit beta family.</text>
</comment>
<accession>A0A7M6DLG9</accession>
<keyword evidence="6 13" id="KW-0808">Transferase</keyword>
<keyword evidence="7 13" id="KW-0479">Metal-binding</keyword>
<dbReference type="GO" id="GO:0004663">
    <property type="term" value="F:Rab geranylgeranyltransferase activity"/>
    <property type="evidence" value="ECO:0007669"/>
    <property type="project" value="UniProtKB-UniRule"/>
</dbReference>
<name>A0A7M6DLG9_9CNID</name>
<sequence length="334" mass="37540">MSTQIKDAKIPENAPKTLLMEKHAEYIKAYEEKKEDYEYVMTEYLRVSGVYWGLTAMSLMKRLEAMNQKEVLEFVLACQHPNGGFSACQNHDAHLLYTLSSIQILALFDRLDDIDRDKTSSFIAGLQQEDGSFFGDKWGEVDSRFSFCAIAALRLLDRMEAINVEKAVDFVVRCMNFDGGFGCTPGSESHAGQIYCCVGVLSITHSMHHINPDLLCWWLCERQLPSGGLNGRPEKLPDVCYSWWVLASLKMLGRIDWIDKDKLSNFILASQDDETGGISDRPGDMVDPFHTLFGLAGLSLLGYDKTTIAEVDPVFCMPADVIKRIGIRNSYCAL</sequence>
<dbReference type="PANTHER" id="PTHR11774">
    <property type="entry name" value="GERANYLGERANYL TRANSFERASE TYPE BETA SUBUNIT"/>
    <property type="match status" value="1"/>
</dbReference>
<dbReference type="EnsemblMetazoa" id="CLYHEMT014964.1">
    <property type="protein sequence ID" value="CLYHEMP014964.1"/>
    <property type="gene ID" value="CLYHEMG014964"/>
</dbReference>
<evidence type="ECO:0000256" key="13">
    <source>
        <dbReference type="RuleBase" id="RU365076"/>
    </source>
</evidence>
<keyword evidence="16" id="KW-1185">Reference proteome</keyword>
<evidence type="ECO:0000256" key="12">
    <source>
        <dbReference type="ARBA" id="ARBA00069127"/>
    </source>
</evidence>
<evidence type="ECO:0000256" key="2">
    <source>
        <dbReference type="ARBA" id="ARBA00010497"/>
    </source>
</evidence>
<dbReference type="GO" id="GO:0005968">
    <property type="term" value="C:Rab-protein geranylgeranyltransferase complex"/>
    <property type="evidence" value="ECO:0007669"/>
    <property type="project" value="UniProtKB-UniRule"/>
</dbReference>
<comment type="function">
    <text evidence="1">Catalyzes the transfer of a geranylgeranyl moiety from geranylgeranyl diphosphate to both cysteines of Rab proteins with the C-terminal sequence -XXCC, -XCXC and -CCXX, such as RAB1A, RAB3A, RAB5A and RAB7A.</text>
</comment>
<dbReference type="Proteomes" id="UP000594262">
    <property type="component" value="Unplaced"/>
</dbReference>
<evidence type="ECO:0000313" key="15">
    <source>
        <dbReference type="EnsemblMetazoa" id="CLYHEMP014964.1"/>
    </source>
</evidence>
<dbReference type="InterPro" id="IPR001330">
    <property type="entry name" value="Prenyltrans"/>
</dbReference>
<protein>
    <recommendedName>
        <fullName evidence="12 13">Geranylgeranyl transferase type-2 subunit beta</fullName>
        <ecNumber evidence="3 13">2.5.1.60</ecNumber>
    </recommendedName>
</protein>
<keyword evidence="5 13" id="KW-0637">Prenyltransferase</keyword>
<evidence type="ECO:0000256" key="8">
    <source>
        <dbReference type="ARBA" id="ARBA00022737"/>
    </source>
</evidence>
<dbReference type="AlphaFoldDB" id="A0A7M6DLG9"/>
<dbReference type="InterPro" id="IPR008930">
    <property type="entry name" value="Terpenoid_cyclase/PrenylTrfase"/>
</dbReference>
<dbReference type="InterPro" id="IPR026873">
    <property type="entry name" value="Ptb1"/>
</dbReference>
<evidence type="ECO:0000256" key="11">
    <source>
        <dbReference type="ARBA" id="ARBA00062019"/>
    </source>
</evidence>
<comment type="function">
    <text evidence="13">Catalyzes the transfer of a geranylgeranyl moiety from geranylgeranyl diphosphate to both cysteines of proteins with the C-terminal sequence -XXCC, -XCXC and -CCXX.</text>
</comment>
<dbReference type="GO" id="GO:0046872">
    <property type="term" value="F:metal ion binding"/>
    <property type="evidence" value="ECO:0007669"/>
    <property type="project" value="UniProtKB-KW"/>
</dbReference>
<evidence type="ECO:0000256" key="4">
    <source>
        <dbReference type="ARBA" id="ARBA00022553"/>
    </source>
</evidence>